<dbReference type="Proteomes" id="UP000509414">
    <property type="component" value="Chromosome"/>
</dbReference>
<dbReference type="KEGG" id="cinf:CINF_0418"/>
<dbReference type="RefSeq" id="WP_179975570.1">
    <property type="nucleotide sequence ID" value="NZ_CP049075.1"/>
</dbReference>
<evidence type="ECO:0000313" key="2">
    <source>
        <dbReference type="Proteomes" id="UP000509414"/>
    </source>
</evidence>
<reference evidence="1 2" key="1">
    <citation type="submission" date="2020-02" db="EMBL/GenBank/DDBJ databases">
        <title>Complete genome sequence of the novel Campylobacter species Candidatus Campylobacter infans.</title>
        <authorList>
            <person name="Duim B."/>
            <person name="Zomer A."/>
            <person name="van der Graaf L."/>
            <person name="Wagenaar J."/>
        </authorList>
    </citation>
    <scope>NUCLEOTIDE SEQUENCE [LARGE SCALE GENOMIC DNA]</scope>
    <source>
        <strain evidence="1 2">19S00001</strain>
    </source>
</reference>
<organism evidence="1 2">
    <name type="scientific">Candidatus Campylobacter infans</name>
    <dbReference type="NCBI Taxonomy" id="2561898"/>
    <lineage>
        <taxon>Bacteria</taxon>
        <taxon>Pseudomonadati</taxon>
        <taxon>Campylobacterota</taxon>
        <taxon>Epsilonproteobacteria</taxon>
        <taxon>Campylobacterales</taxon>
        <taxon>Campylobacteraceae</taxon>
        <taxon>Campylobacter</taxon>
    </lineage>
</organism>
<name>A0A7H9CFP1_9BACT</name>
<dbReference type="AlphaFoldDB" id="A0A7H9CFP1"/>
<keyword evidence="2" id="KW-1185">Reference proteome</keyword>
<sequence>MVRMFNDSAFIASARVQISEQINQCLNDLGGLNSVVKSANIAKLDDNGLALINEVKNGISQISSLLQNANTMLSNIEHFLISDEFPTSQEMQESIKNSGADAKALDELDEYKQLSQNTKLKFAFIACNYELISRMLDSASELSAVLLKATNKIS</sequence>
<evidence type="ECO:0000313" key="1">
    <source>
        <dbReference type="EMBL" id="QLI04953.1"/>
    </source>
</evidence>
<gene>
    <name evidence="1" type="ORF">CINF_0418</name>
</gene>
<protein>
    <submittedName>
        <fullName evidence="1">Uncharacterized protein</fullName>
    </submittedName>
</protein>
<proteinExistence type="predicted"/>
<accession>A0A7H9CFP1</accession>
<dbReference type="EMBL" id="CP049075">
    <property type="protein sequence ID" value="QLI04953.1"/>
    <property type="molecule type" value="Genomic_DNA"/>
</dbReference>